<dbReference type="SMART" id="SM00382">
    <property type="entry name" value="AAA"/>
    <property type="match status" value="1"/>
</dbReference>
<dbReference type="GO" id="GO:0005524">
    <property type="term" value="F:ATP binding"/>
    <property type="evidence" value="ECO:0007669"/>
    <property type="project" value="UniProtKB-KW"/>
</dbReference>
<dbReference type="InterPro" id="IPR003439">
    <property type="entry name" value="ABC_transporter-like_ATP-bd"/>
</dbReference>
<reference evidence="6 7" key="1">
    <citation type="journal article" date="2020" name="Insects">
        <title>Bacteria Belonging to Pseudomonas typographi sp. nov. from the Bark Beetle Ips typographus Have Genomic Potential to Aid in the Host Ecology.</title>
        <authorList>
            <person name="Peral-Aranega E."/>
            <person name="Saati-Santamaria Z."/>
            <person name="Kolarik M."/>
            <person name="Rivas R."/>
            <person name="Garcia-Fraile P."/>
        </authorList>
    </citation>
    <scope>NUCLEOTIDE SEQUENCE [LARGE SCALE GENOMIC DNA]</scope>
    <source>
        <strain evidence="6 7">CA3A</strain>
    </source>
</reference>
<dbReference type="InterPro" id="IPR050683">
    <property type="entry name" value="Bact_Polysacc_Export_ATP-bd"/>
</dbReference>
<dbReference type="RefSeq" id="WP_190427270.1">
    <property type="nucleotide sequence ID" value="NZ_JAAOCA010000067.1"/>
</dbReference>
<evidence type="ECO:0000313" key="7">
    <source>
        <dbReference type="Proteomes" id="UP000805841"/>
    </source>
</evidence>
<dbReference type="EMBL" id="JAAOCA010000067">
    <property type="protein sequence ID" value="MBD1602363.1"/>
    <property type="molecule type" value="Genomic_DNA"/>
</dbReference>
<proteinExistence type="inferred from homology"/>
<dbReference type="PANTHER" id="PTHR46743">
    <property type="entry name" value="TEICHOIC ACIDS EXPORT ATP-BINDING PROTEIN TAGH"/>
    <property type="match status" value="1"/>
</dbReference>
<keyword evidence="2" id="KW-0813">Transport</keyword>
<name>A0ABR7ZAM5_9PSED</name>
<keyword evidence="4 6" id="KW-0067">ATP-binding</keyword>
<dbReference type="InterPro" id="IPR015860">
    <property type="entry name" value="ABC_transpr_TagH-like"/>
</dbReference>
<organism evidence="6 7">
    <name type="scientific">Pseudomonas typographi</name>
    <dbReference type="NCBI Taxonomy" id="2715964"/>
    <lineage>
        <taxon>Bacteria</taxon>
        <taxon>Pseudomonadati</taxon>
        <taxon>Pseudomonadota</taxon>
        <taxon>Gammaproteobacteria</taxon>
        <taxon>Pseudomonadales</taxon>
        <taxon>Pseudomonadaceae</taxon>
        <taxon>Pseudomonas</taxon>
    </lineage>
</organism>
<evidence type="ECO:0000256" key="1">
    <source>
        <dbReference type="ARBA" id="ARBA00005417"/>
    </source>
</evidence>
<dbReference type="Pfam" id="PF00005">
    <property type="entry name" value="ABC_tran"/>
    <property type="match status" value="1"/>
</dbReference>
<gene>
    <name evidence="6" type="ORF">HAQ05_27150</name>
</gene>
<dbReference type="SUPFAM" id="SSF52540">
    <property type="entry name" value="P-loop containing nucleoside triphosphate hydrolases"/>
    <property type="match status" value="1"/>
</dbReference>
<comment type="similarity">
    <text evidence="1">Belongs to the ABC transporter superfamily.</text>
</comment>
<dbReference type="InterPro" id="IPR027417">
    <property type="entry name" value="P-loop_NTPase"/>
</dbReference>
<comment type="caution">
    <text evidence="6">The sequence shown here is derived from an EMBL/GenBank/DDBJ whole genome shotgun (WGS) entry which is preliminary data.</text>
</comment>
<dbReference type="PANTHER" id="PTHR46743:SF2">
    <property type="entry name" value="TEICHOIC ACIDS EXPORT ATP-BINDING PROTEIN TAGH"/>
    <property type="match status" value="1"/>
</dbReference>
<evidence type="ECO:0000256" key="3">
    <source>
        <dbReference type="ARBA" id="ARBA00022741"/>
    </source>
</evidence>
<accession>A0ABR7ZAM5</accession>
<evidence type="ECO:0000259" key="5">
    <source>
        <dbReference type="PROSITE" id="PS50893"/>
    </source>
</evidence>
<evidence type="ECO:0000256" key="2">
    <source>
        <dbReference type="ARBA" id="ARBA00022448"/>
    </source>
</evidence>
<keyword evidence="7" id="KW-1185">Reference proteome</keyword>
<dbReference type="InterPro" id="IPR003593">
    <property type="entry name" value="AAA+_ATPase"/>
</dbReference>
<keyword evidence="3" id="KW-0547">Nucleotide-binding</keyword>
<sequence length="241" mass="26362">MSKITLNNLCLDFPVVSETGASLRKHLVRIGTGGIIASDHAKTTYVKALTDVNLSLVEGDRVGLIGHNGAGKSTLLRVLAGIYHPSAGTIRREGSIRTLFELGVGVDHELSGRKNISRLARLYNFNLANLDSDINKIEEFSELGGYLDLPVRSYSSGMQLRLLFAVATLYPSDILLIDEVFGVGDSGFQVRAKARIEDIMREAKIVVMASHSKEIISSFCNKIIRMEAGRVVELKNIKGDF</sequence>
<protein>
    <submittedName>
        <fullName evidence="6">ABC transporter ATP-binding protein</fullName>
    </submittedName>
</protein>
<evidence type="ECO:0000256" key="4">
    <source>
        <dbReference type="ARBA" id="ARBA00022840"/>
    </source>
</evidence>
<dbReference type="PROSITE" id="PS50893">
    <property type="entry name" value="ABC_TRANSPORTER_2"/>
    <property type="match status" value="1"/>
</dbReference>
<evidence type="ECO:0000313" key="6">
    <source>
        <dbReference type="EMBL" id="MBD1602363.1"/>
    </source>
</evidence>
<dbReference type="CDD" id="cd03220">
    <property type="entry name" value="ABC_KpsT_Wzt"/>
    <property type="match status" value="1"/>
</dbReference>
<dbReference type="Proteomes" id="UP000805841">
    <property type="component" value="Unassembled WGS sequence"/>
</dbReference>
<dbReference type="Gene3D" id="3.40.50.300">
    <property type="entry name" value="P-loop containing nucleotide triphosphate hydrolases"/>
    <property type="match status" value="1"/>
</dbReference>
<feature type="domain" description="ABC transporter" evidence="5">
    <location>
        <begin position="30"/>
        <end position="241"/>
    </location>
</feature>